<dbReference type="OMA" id="ANAITMH"/>
<dbReference type="PANTHER" id="PTHR20898:SF0">
    <property type="entry name" value="DAEDALUS ON 3-RELATED"/>
    <property type="match status" value="1"/>
</dbReference>
<dbReference type="InterPro" id="IPR010512">
    <property type="entry name" value="DUF1091"/>
</dbReference>
<dbReference type="AlphaFoldDB" id="T1GEB1"/>
<dbReference type="EnsemblMetazoa" id="MESCA001670-RA">
    <property type="protein sequence ID" value="MESCA001670-PA"/>
    <property type="gene ID" value="MESCA001670"/>
</dbReference>
<sequence length="153" mass="18212">MVCDFNEKYVENVTCELKGLRRQYIVANLEADTIGVFKNFSVHIKIYKFYNQFRPFLVDVKLNVCDVINKKSTSNFYGNTVVRLMAKYTSIIKCPVIGHIFIRNFELKVDYFKDIMEDGKYRFNFIFFETMEWLGNLTLYGEILTNYRRLKTA</sequence>
<accession>T1GEB1</accession>
<dbReference type="HOGENOM" id="CLU_1715344_0_0_1"/>
<reference evidence="2" key="1">
    <citation type="submission" date="2013-02" db="EMBL/GenBank/DDBJ databases">
        <authorList>
            <person name="Hughes D."/>
        </authorList>
    </citation>
    <scope>NUCLEOTIDE SEQUENCE</scope>
    <source>
        <strain>Durham</strain>
        <strain evidence="2">NC isolate 2 -- Noor lab</strain>
    </source>
</reference>
<reference evidence="1" key="2">
    <citation type="submission" date="2015-06" db="UniProtKB">
        <authorList>
            <consortium name="EnsemblMetazoa"/>
        </authorList>
    </citation>
    <scope>IDENTIFICATION</scope>
</reference>
<evidence type="ECO:0000313" key="1">
    <source>
        <dbReference type="EnsemblMetazoa" id="MESCA001670-PA"/>
    </source>
</evidence>
<dbReference type="SMART" id="SM00697">
    <property type="entry name" value="DM8"/>
    <property type="match status" value="1"/>
</dbReference>
<dbReference type="PANTHER" id="PTHR20898">
    <property type="entry name" value="DAEDALUS ON 3-RELATED-RELATED"/>
    <property type="match status" value="1"/>
</dbReference>
<dbReference type="Proteomes" id="UP000015102">
    <property type="component" value="Unassembled WGS sequence"/>
</dbReference>
<organism evidence="1 2">
    <name type="scientific">Megaselia scalaris</name>
    <name type="common">Humpbacked fly</name>
    <name type="synonym">Phora scalaris</name>
    <dbReference type="NCBI Taxonomy" id="36166"/>
    <lineage>
        <taxon>Eukaryota</taxon>
        <taxon>Metazoa</taxon>
        <taxon>Ecdysozoa</taxon>
        <taxon>Arthropoda</taxon>
        <taxon>Hexapoda</taxon>
        <taxon>Insecta</taxon>
        <taxon>Pterygota</taxon>
        <taxon>Neoptera</taxon>
        <taxon>Endopterygota</taxon>
        <taxon>Diptera</taxon>
        <taxon>Brachycera</taxon>
        <taxon>Muscomorpha</taxon>
        <taxon>Platypezoidea</taxon>
        <taxon>Phoridae</taxon>
        <taxon>Megaseliini</taxon>
        <taxon>Megaselia</taxon>
    </lineage>
</organism>
<dbReference type="Pfam" id="PF06477">
    <property type="entry name" value="DUF1091"/>
    <property type="match status" value="1"/>
</dbReference>
<keyword evidence="2" id="KW-1185">Reference proteome</keyword>
<protein>
    <submittedName>
        <fullName evidence="1">Uncharacterized protein</fullName>
    </submittedName>
</protein>
<dbReference type="EMBL" id="CAQQ02101032">
    <property type="status" value="NOT_ANNOTATED_CDS"/>
    <property type="molecule type" value="Genomic_DNA"/>
</dbReference>
<name>T1GEB1_MEGSC</name>
<evidence type="ECO:0000313" key="2">
    <source>
        <dbReference type="Proteomes" id="UP000015102"/>
    </source>
</evidence>
<proteinExistence type="predicted"/>